<dbReference type="Pfam" id="PF01508">
    <property type="entry name" value="Paramecium_SA"/>
    <property type="match status" value="1"/>
</dbReference>
<dbReference type="PATRIC" id="fig|1122169.6.peg.2666"/>
<dbReference type="AlphaFoldDB" id="A0A0W0YL83"/>
<organism evidence="2 3">
    <name type="scientific">Legionella shakespearei DSM 23087</name>
    <dbReference type="NCBI Taxonomy" id="1122169"/>
    <lineage>
        <taxon>Bacteria</taxon>
        <taxon>Pseudomonadati</taxon>
        <taxon>Pseudomonadota</taxon>
        <taxon>Gammaproteobacteria</taxon>
        <taxon>Legionellales</taxon>
        <taxon>Legionellaceae</taxon>
        <taxon>Legionella</taxon>
    </lineage>
</organism>
<protein>
    <submittedName>
        <fullName evidence="2">Uncharacterized protein</fullName>
    </submittedName>
</protein>
<keyword evidence="3" id="KW-1185">Reference proteome</keyword>
<dbReference type="RefSeq" id="WP_018578553.1">
    <property type="nucleotide sequence ID" value="NZ_KB892436.1"/>
</dbReference>
<dbReference type="Proteomes" id="UP000054600">
    <property type="component" value="Unassembled WGS sequence"/>
</dbReference>
<proteinExistence type="predicted"/>
<feature type="signal peptide" evidence="1">
    <location>
        <begin position="1"/>
        <end position="23"/>
    </location>
</feature>
<comment type="caution">
    <text evidence="2">The sequence shown here is derived from an EMBL/GenBank/DDBJ whole genome shotgun (WGS) entry which is preliminary data.</text>
</comment>
<evidence type="ECO:0000256" key="1">
    <source>
        <dbReference type="SAM" id="SignalP"/>
    </source>
</evidence>
<feature type="chain" id="PRO_5006917816" evidence="1">
    <location>
        <begin position="24"/>
        <end position="66"/>
    </location>
</feature>
<dbReference type="InterPro" id="IPR002895">
    <property type="entry name" value="Paramecium_SA"/>
</dbReference>
<name>A0A0W0YL83_9GAMM</name>
<keyword evidence="1" id="KW-0732">Signal</keyword>
<reference evidence="2 3" key="1">
    <citation type="submission" date="2015-11" db="EMBL/GenBank/DDBJ databases">
        <title>Genomic analysis of 38 Legionella species identifies large and diverse effector repertoires.</title>
        <authorList>
            <person name="Burstein D."/>
            <person name="Amaro F."/>
            <person name="Zusman T."/>
            <person name="Lifshitz Z."/>
            <person name="Cohen O."/>
            <person name="Gilbert J.A."/>
            <person name="Pupko T."/>
            <person name="Shuman H.A."/>
            <person name="Segal G."/>
        </authorList>
    </citation>
    <scope>NUCLEOTIDE SEQUENCE [LARGE SCALE GENOMIC DNA]</scope>
    <source>
        <strain evidence="2 3">ATCC 49655</strain>
    </source>
</reference>
<accession>A0A0W0YL83</accession>
<dbReference type="EMBL" id="LNYW01000066">
    <property type="protein sequence ID" value="KTD57476.1"/>
    <property type="molecule type" value="Genomic_DNA"/>
</dbReference>
<sequence length="66" mass="7197">MNYKMKAAFIGLGFLLLGQLSYADEDSNDPPKNCSDYTSSADCASMKDGFICIWSNGACVEDKDDD</sequence>
<evidence type="ECO:0000313" key="2">
    <source>
        <dbReference type="EMBL" id="KTD57476.1"/>
    </source>
</evidence>
<gene>
    <name evidence="2" type="ORF">Lsha_2317</name>
</gene>
<evidence type="ECO:0000313" key="3">
    <source>
        <dbReference type="Proteomes" id="UP000054600"/>
    </source>
</evidence>